<gene>
    <name evidence="1" type="ORF">Y1Q_0013680</name>
</gene>
<keyword evidence="2" id="KW-1185">Reference proteome</keyword>
<organism evidence="1 2">
    <name type="scientific">Alligator mississippiensis</name>
    <name type="common">American alligator</name>
    <dbReference type="NCBI Taxonomy" id="8496"/>
    <lineage>
        <taxon>Eukaryota</taxon>
        <taxon>Metazoa</taxon>
        <taxon>Chordata</taxon>
        <taxon>Craniata</taxon>
        <taxon>Vertebrata</taxon>
        <taxon>Euteleostomi</taxon>
        <taxon>Archelosauria</taxon>
        <taxon>Archosauria</taxon>
        <taxon>Crocodylia</taxon>
        <taxon>Alligatoridae</taxon>
        <taxon>Alligatorinae</taxon>
        <taxon>Alligator</taxon>
    </lineage>
</organism>
<accession>A0A151P3Y9</accession>
<evidence type="ECO:0000313" key="2">
    <source>
        <dbReference type="Proteomes" id="UP000050525"/>
    </source>
</evidence>
<sequence length="101" mass="11624">MACRQKTNREFCLIKELIAKFGFQMEEEYESWGLGKQEEVIWIAGVPAGTTVTSILLHLQHNCVMEQGTMGTSLDNIPPSSLFWLIQQVLPWLYARTSWTF</sequence>
<dbReference type="EMBL" id="AKHW03001146">
    <property type="protein sequence ID" value="KYO43690.1"/>
    <property type="molecule type" value="Genomic_DNA"/>
</dbReference>
<protein>
    <submittedName>
        <fullName evidence="1">Uncharacterized protein</fullName>
    </submittedName>
</protein>
<proteinExistence type="predicted"/>
<dbReference type="AlphaFoldDB" id="A0A151P3Y9"/>
<name>A0A151P3Y9_ALLMI</name>
<evidence type="ECO:0000313" key="1">
    <source>
        <dbReference type="EMBL" id="KYO43690.1"/>
    </source>
</evidence>
<reference evidence="1 2" key="1">
    <citation type="journal article" date="2012" name="Genome Biol.">
        <title>Sequencing three crocodilian genomes to illuminate the evolution of archosaurs and amniotes.</title>
        <authorList>
            <person name="St John J.A."/>
            <person name="Braun E.L."/>
            <person name="Isberg S.R."/>
            <person name="Miles L.G."/>
            <person name="Chong A.Y."/>
            <person name="Gongora J."/>
            <person name="Dalzell P."/>
            <person name="Moran C."/>
            <person name="Bed'hom B."/>
            <person name="Abzhanov A."/>
            <person name="Burgess S.C."/>
            <person name="Cooksey A.M."/>
            <person name="Castoe T.A."/>
            <person name="Crawford N.G."/>
            <person name="Densmore L.D."/>
            <person name="Drew J.C."/>
            <person name="Edwards S.V."/>
            <person name="Faircloth B.C."/>
            <person name="Fujita M.K."/>
            <person name="Greenwold M.J."/>
            <person name="Hoffmann F.G."/>
            <person name="Howard J.M."/>
            <person name="Iguchi T."/>
            <person name="Janes D.E."/>
            <person name="Khan S.Y."/>
            <person name="Kohno S."/>
            <person name="de Koning A.J."/>
            <person name="Lance S.L."/>
            <person name="McCarthy F.M."/>
            <person name="McCormack J.E."/>
            <person name="Merchant M.E."/>
            <person name="Peterson D.G."/>
            <person name="Pollock D.D."/>
            <person name="Pourmand N."/>
            <person name="Raney B.J."/>
            <person name="Roessler K.A."/>
            <person name="Sanford J.R."/>
            <person name="Sawyer R.H."/>
            <person name="Schmidt C.J."/>
            <person name="Triplett E.W."/>
            <person name="Tuberville T.D."/>
            <person name="Venegas-Anaya M."/>
            <person name="Howard J.T."/>
            <person name="Jarvis E.D."/>
            <person name="Guillette L.J.Jr."/>
            <person name="Glenn T.C."/>
            <person name="Green R.E."/>
            <person name="Ray D.A."/>
        </authorList>
    </citation>
    <scope>NUCLEOTIDE SEQUENCE [LARGE SCALE GENOMIC DNA]</scope>
    <source>
        <strain evidence="1">KSC_2009_1</strain>
    </source>
</reference>
<dbReference type="Proteomes" id="UP000050525">
    <property type="component" value="Unassembled WGS sequence"/>
</dbReference>
<comment type="caution">
    <text evidence="1">The sequence shown here is derived from an EMBL/GenBank/DDBJ whole genome shotgun (WGS) entry which is preliminary data.</text>
</comment>